<dbReference type="AlphaFoldDB" id="V5IBI8"/>
<feature type="signal peptide" evidence="1">
    <location>
        <begin position="1"/>
        <end position="21"/>
    </location>
</feature>
<dbReference type="SUPFAM" id="SSF56973">
    <property type="entry name" value="Aerolisin/ETX pore-forming domain"/>
    <property type="match status" value="1"/>
</dbReference>
<protein>
    <submittedName>
        <fullName evidence="2">Putative salivary secreted peptide</fullName>
    </submittedName>
</protein>
<feature type="chain" id="PRO_5005714055" evidence="1">
    <location>
        <begin position="22"/>
        <end position="287"/>
    </location>
</feature>
<name>V5IBI8_IXORI</name>
<keyword evidence="1" id="KW-0732">Signal</keyword>
<dbReference type="Gene3D" id="2.170.15.10">
    <property type="entry name" value="Proaerolysin, chain A, domain 3"/>
    <property type="match status" value="1"/>
</dbReference>
<reference evidence="2" key="1">
    <citation type="journal article" date="2015" name="Sci. Rep.">
        <title>Tissue- and time-dependent transcription in Ixodes ricinus salivary glands and midguts when blood feeding on the vertebrate host.</title>
        <authorList>
            <person name="Kotsyfakis M."/>
            <person name="Schwarz A."/>
            <person name="Erhart J."/>
            <person name="Ribeiro J.M."/>
        </authorList>
    </citation>
    <scope>NUCLEOTIDE SEQUENCE</scope>
    <source>
        <tissue evidence="2">Salivary gland and midgut</tissue>
    </source>
</reference>
<dbReference type="EMBL" id="GANP01015362">
    <property type="protein sequence ID" value="JAB69106.1"/>
    <property type="molecule type" value="mRNA"/>
</dbReference>
<accession>V5IBI8</accession>
<evidence type="ECO:0000313" key="2">
    <source>
        <dbReference type="EMBL" id="JAB69106.1"/>
    </source>
</evidence>
<sequence>MTGLGVSLAIAALWIVDIAHSELFYIEEAILRFRPFQLKKHNQIKVKWWDITGTHEELSKDKKYEKYRMKVSVKGISYGEATSKVAKPDALYSQTFQNNQKKTPISVNVQHIKTVSNFLSWEVENSVRTGLGFSMFLDLPKRLGDAGFEVSTAIDSKNERAGTEIKTTEVTMKESFSVPGQTEVTATWKMTDGTMNVPWTADFQLEGFIAVYYERQYKSRHLWFYSIAYLNHPKLTRLSKYLVKYEGKGVFNGVTSSDLAVQLKEKSLKRGKKKPSENVLPGLIDNE</sequence>
<proteinExistence type="evidence at transcript level"/>
<evidence type="ECO:0000256" key="1">
    <source>
        <dbReference type="SAM" id="SignalP"/>
    </source>
</evidence>
<dbReference type="PANTHER" id="PTHR34007">
    <property type="entry name" value="AEROLYSIN-LIKE PROTEIN-RELATED"/>
    <property type="match status" value="1"/>
</dbReference>
<dbReference type="InterPro" id="IPR053280">
    <property type="entry name" value="Aerolysin-like_pore-former"/>
</dbReference>
<organism evidence="2">
    <name type="scientific">Ixodes ricinus</name>
    <name type="common">Common tick</name>
    <name type="synonym">Acarus ricinus</name>
    <dbReference type="NCBI Taxonomy" id="34613"/>
    <lineage>
        <taxon>Eukaryota</taxon>
        <taxon>Metazoa</taxon>
        <taxon>Ecdysozoa</taxon>
        <taxon>Arthropoda</taxon>
        <taxon>Chelicerata</taxon>
        <taxon>Arachnida</taxon>
        <taxon>Acari</taxon>
        <taxon>Parasitiformes</taxon>
        <taxon>Ixodida</taxon>
        <taxon>Ixodoidea</taxon>
        <taxon>Ixodidae</taxon>
        <taxon>Ixodinae</taxon>
        <taxon>Ixodes</taxon>
    </lineage>
</organism>
<dbReference type="PANTHER" id="PTHR34007:SF1">
    <property type="entry name" value="AEROLYSIN-LIKE PROTEIN-RELATED"/>
    <property type="match status" value="1"/>
</dbReference>